<organism evidence="2">
    <name type="scientific">uncultured Thiotrichaceae bacterium</name>
    <dbReference type="NCBI Taxonomy" id="298394"/>
    <lineage>
        <taxon>Bacteria</taxon>
        <taxon>Pseudomonadati</taxon>
        <taxon>Pseudomonadota</taxon>
        <taxon>Gammaproteobacteria</taxon>
        <taxon>Thiotrichales</taxon>
        <taxon>Thiotrichaceae</taxon>
        <taxon>environmental samples</taxon>
    </lineage>
</organism>
<dbReference type="EMBL" id="CACVAY010000012">
    <property type="protein sequence ID" value="CAA6802364.1"/>
    <property type="molecule type" value="Genomic_DNA"/>
</dbReference>
<gene>
    <name evidence="2" type="ORF">HELGO_WM10906</name>
</gene>
<feature type="signal peptide" evidence="1">
    <location>
        <begin position="1"/>
        <end position="17"/>
    </location>
</feature>
<feature type="chain" id="PRO_5028223760" description="DUF11 domain-containing protein" evidence="1">
    <location>
        <begin position="18"/>
        <end position="138"/>
    </location>
</feature>
<reference evidence="2" key="1">
    <citation type="submission" date="2020-01" db="EMBL/GenBank/DDBJ databases">
        <authorList>
            <person name="Meier V. D."/>
            <person name="Meier V D."/>
        </authorList>
    </citation>
    <scope>NUCLEOTIDE SEQUENCE</scope>
    <source>
        <strain evidence="2">HLG_WM_MAG_07</strain>
    </source>
</reference>
<protein>
    <recommendedName>
        <fullName evidence="3">DUF11 domain-containing protein</fullName>
    </recommendedName>
</protein>
<sequence length="138" mass="15716">MLRASLFILLLSSTINAYSNQAEPLTIRLLQMTDSSCSNNYTNTDITIPDGCIQYQIHLSNTFPEVLRNLSIVSKIPQYTHLQQTPLLIINDQPPQKVTYSIQQHPEQDGDTLRMTLKELHPTTEQATIIQYSVKIDE</sequence>
<evidence type="ECO:0000256" key="1">
    <source>
        <dbReference type="SAM" id="SignalP"/>
    </source>
</evidence>
<evidence type="ECO:0000313" key="2">
    <source>
        <dbReference type="EMBL" id="CAA6802364.1"/>
    </source>
</evidence>
<dbReference type="AlphaFoldDB" id="A0A6S6SB82"/>
<name>A0A6S6SB82_9GAMM</name>
<accession>A0A6S6SB82</accession>
<proteinExistence type="predicted"/>
<evidence type="ECO:0008006" key="3">
    <source>
        <dbReference type="Google" id="ProtNLM"/>
    </source>
</evidence>
<keyword evidence="1" id="KW-0732">Signal</keyword>